<gene>
    <name evidence="4" type="ORF">DGYR_LOCUS8168</name>
</gene>
<keyword evidence="2" id="KW-0472">Membrane</keyword>
<comment type="caution">
    <text evidence="4">The sequence shown here is derived from an EMBL/GenBank/DDBJ whole genome shotgun (WGS) entry which is preliminary data.</text>
</comment>
<feature type="transmembrane region" description="Helical" evidence="2">
    <location>
        <begin position="230"/>
        <end position="253"/>
    </location>
</feature>
<feature type="chain" id="PRO_5029739031" evidence="3">
    <location>
        <begin position="21"/>
        <end position="383"/>
    </location>
</feature>
<keyword evidence="2" id="KW-1133">Transmembrane helix</keyword>
<evidence type="ECO:0000313" key="5">
    <source>
        <dbReference type="Proteomes" id="UP000549394"/>
    </source>
</evidence>
<feature type="region of interest" description="Disordered" evidence="1">
    <location>
        <begin position="73"/>
        <end position="102"/>
    </location>
</feature>
<protein>
    <submittedName>
        <fullName evidence="4">DgyrCDS8586</fullName>
    </submittedName>
</protein>
<feature type="region of interest" description="Disordered" evidence="1">
    <location>
        <begin position="174"/>
        <end position="194"/>
    </location>
</feature>
<proteinExistence type="predicted"/>
<name>A0A7I8VZR1_9ANNE</name>
<evidence type="ECO:0000256" key="3">
    <source>
        <dbReference type="SAM" id="SignalP"/>
    </source>
</evidence>
<accession>A0A7I8VZR1</accession>
<sequence length="383" mass="43659">MTWLGAFFGFLLFYSDLVLCEDFSGAAIDIYDSKRDMTQSTSQPIIQLNNVTVSLTNTNESDTTANLYETQTAHKQPSVWQTTDSGQRKQTSLNTQTTPEKSTITTLQSRLTSKRVSQTIFYRLFEALTTERQRTMLKSTQRTTQVEISSEATTIGFKSSIQKKTSITSLGTEFPLESSTKEREKASSRQTNRITTATQSTIKEVRTTVPAVNPDHSRTTSESELLSNGALIAIVAGSIIIFVLLMTVCILLCKCRSRNKKMHCEREERKMFITPTDLGEHSLFMETARASVIKTDFEKITSDYELPNEEIDEKTPINQNEDDQEIDLRESSKFVLEVFHDLNLDNDIPQFNYECNTFTRRKPEEIQQPKIRKTTENFITTHL</sequence>
<feature type="signal peptide" evidence="3">
    <location>
        <begin position="1"/>
        <end position="20"/>
    </location>
</feature>
<organism evidence="4 5">
    <name type="scientific">Dimorphilus gyrociliatus</name>
    <dbReference type="NCBI Taxonomy" id="2664684"/>
    <lineage>
        <taxon>Eukaryota</taxon>
        <taxon>Metazoa</taxon>
        <taxon>Spiralia</taxon>
        <taxon>Lophotrochozoa</taxon>
        <taxon>Annelida</taxon>
        <taxon>Polychaeta</taxon>
        <taxon>Polychaeta incertae sedis</taxon>
        <taxon>Dinophilidae</taxon>
        <taxon>Dimorphilus</taxon>
    </lineage>
</organism>
<reference evidence="4 5" key="1">
    <citation type="submission" date="2020-08" db="EMBL/GenBank/DDBJ databases">
        <authorList>
            <person name="Hejnol A."/>
        </authorList>
    </citation>
    <scope>NUCLEOTIDE SEQUENCE [LARGE SCALE GENOMIC DNA]</scope>
</reference>
<evidence type="ECO:0000256" key="2">
    <source>
        <dbReference type="SAM" id="Phobius"/>
    </source>
</evidence>
<dbReference type="EMBL" id="CAJFCJ010000011">
    <property type="protein sequence ID" value="CAD5120004.1"/>
    <property type="molecule type" value="Genomic_DNA"/>
</dbReference>
<evidence type="ECO:0000256" key="1">
    <source>
        <dbReference type="SAM" id="MobiDB-lite"/>
    </source>
</evidence>
<keyword evidence="2" id="KW-0812">Transmembrane</keyword>
<dbReference type="AlphaFoldDB" id="A0A7I8VZR1"/>
<keyword evidence="3" id="KW-0732">Signal</keyword>
<dbReference type="Proteomes" id="UP000549394">
    <property type="component" value="Unassembled WGS sequence"/>
</dbReference>
<keyword evidence="5" id="KW-1185">Reference proteome</keyword>
<evidence type="ECO:0000313" key="4">
    <source>
        <dbReference type="EMBL" id="CAD5120004.1"/>
    </source>
</evidence>